<keyword evidence="6 7" id="KW-0472">Membrane</keyword>
<protein>
    <submittedName>
        <fullName evidence="9">DUF421 domain-containing protein</fullName>
    </submittedName>
</protein>
<evidence type="ECO:0000313" key="9">
    <source>
        <dbReference type="EMBL" id="HIS64645.1"/>
    </source>
</evidence>
<keyword evidence="5 7" id="KW-1133">Transmembrane helix</keyword>
<evidence type="ECO:0000256" key="6">
    <source>
        <dbReference type="ARBA" id="ARBA00023136"/>
    </source>
</evidence>
<evidence type="ECO:0000256" key="7">
    <source>
        <dbReference type="SAM" id="Phobius"/>
    </source>
</evidence>
<sequence length="225" mass="25030">MFISYIRTIILYVLLIAAVRLMGKRQLGELEPTEFVVAILIADLASVPMQDIGIPLFAGVIPILTVLSIELIFSVLSVRFRPVRKFLSGNPVMLMENGQILVQNLMETRLTVDELIQHLRAQGILDLSTVQYALMEVDGKISAILDPKYQPPTAQDLQLHVDAAEMPVAVISDGVILDDQLEASGRNRAWLDKQLRHFGCTAEEVFLLTATKSGKLYLCRQEVDA</sequence>
<reference evidence="9" key="1">
    <citation type="submission" date="2020-10" db="EMBL/GenBank/DDBJ databases">
        <authorList>
            <person name="Gilroy R."/>
        </authorList>
    </citation>
    <scope>NUCLEOTIDE SEQUENCE</scope>
    <source>
        <strain evidence="9">ChiBcec16-1751</strain>
    </source>
</reference>
<dbReference type="PANTHER" id="PTHR34582">
    <property type="entry name" value="UPF0702 TRANSMEMBRANE PROTEIN YCAP"/>
    <property type="match status" value="1"/>
</dbReference>
<comment type="subcellular location">
    <subcellularLocation>
        <location evidence="1">Cell membrane</location>
        <topology evidence="1">Multi-pass membrane protein</topology>
    </subcellularLocation>
</comment>
<keyword evidence="4 7" id="KW-0812">Transmembrane</keyword>
<proteinExistence type="inferred from homology"/>
<gene>
    <name evidence="9" type="ORF">IAA83_04650</name>
</gene>
<dbReference type="AlphaFoldDB" id="A0A9D1JSU4"/>
<dbReference type="InterPro" id="IPR007353">
    <property type="entry name" value="DUF421"/>
</dbReference>
<evidence type="ECO:0000256" key="5">
    <source>
        <dbReference type="ARBA" id="ARBA00022989"/>
    </source>
</evidence>
<comment type="similarity">
    <text evidence="2">Belongs to the UPF0702 family.</text>
</comment>
<dbReference type="EMBL" id="DVJJ01000074">
    <property type="protein sequence ID" value="HIS64645.1"/>
    <property type="molecule type" value="Genomic_DNA"/>
</dbReference>
<evidence type="ECO:0000256" key="3">
    <source>
        <dbReference type="ARBA" id="ARBA00022475"/>
    </source>
</evidence>
<feature type="domain" description="YetF C-terminal" evidence="8">
    <location>
        <begin position="79"/>
        <end position="209"/>
    </location>
</feature>
<accession>A0A9D1JSU4</accession>
<comment type="caution">
    <text evidence="9">The sequence shown here is derived from an EMBL/GenBank/DDBJ whole genome shotgun (WGS) entry which is preliminary data.</text>
</comment>
<dbReference type="Pfam" id="PF04239">
    <property type="entry name" value="DUF421"/>
    <property type="match status" value="1"/>
</dbReference>
<dbReference type="Gene3D" id="3.30.240.20">
    <property type="entry name" value="bsu07140 like domains"/>
    <property type="match status" value="2"/>
</dbReference>
<dbReference type="GO" id="GO:0005886">
    <property type="term" value="C:plasma membrane"/>
    <property type="evidence" value="ECO:0007669"/>
    <property type="project" value="UniProtKB-SubCell"/>
</dbReference>
<feature type="transmembrane region" description="Helical" evidence="7">
    <location>
        <begin position="6"/>
        <end position="23"/>
    </location>
</feature>
<evidence type="ECO:0000256" key="2">
    <source>
        <dbReference type="ARBA" id="ARBA00006448"/>
    </source>
</evidence>
<evidence type="ECO:0000259" key="8">
    <source>
        <dbReference type="Pfam" id="PF04239"/>
    </source>
</evidence>
<reference evidence="9" key="2">
    <citation type="journal article" date="2021" name="PeerJ">
        <title>Extensive microbial diversity within the chicken gut microbiome revealed by metagenomics and culture.</title>
        <authorList>
            <person name="Gilroy R."/>
            <person name="Ravi A."/>
            <person name="Getino M."/>
            <person name="Pursley I."/>
            <person name="Horton D.L."/>
            <person name="Alikhan N.F."/>
            <person name="Baker D."/>
            <person name="Gharbi K."/>
            <person name="Hall N."/>
            <person name="Watson M."/>
            <person name="Adriaenssens E.M."/>
            <person name="Foster-Nyarko E."/>
            <person name="Jarju S."/>
            <person name="Secka A."/>
            <person name="Antonio M."/>
            <person name="Oren A."/>
            <person name="Chaudhuri R.R."/>
            <person name="La Ragione R."/>
            <person name="Hildebrand F."/>
            <person name="Pallen M.J."/>
        </authorList>
    </citation>
    <scope>NUCLEOTIDE SEQUENCE</scope>
    <source>
        <strain evidence="9">ChiBcec16-1751</strain>
    </source>
</reference>
<feature type="transmembrane region" description="Helical" evidence="7">
    <location>
        <begin position="56"/>
        <end position="78"/>
    </location>
</feature>
<name>A0A9D1JSU4_9FIRM</name>
<evidence type="ECO:0000256" key="1">
    <source>
        <dbReference type="ARBA" id="ARBA00004651"/>
    </source>
</evidence>
<evidence type="ECO:0000313" key="10">
    <source>
        <dbReference type="Proteomes" id="UP000886741"/>
    </source>
</evidence>
<keyword evidence="3" id="KW-1003">Cell membrane</keyword>
<organism evidence="9 10">
    <name type="scientific">Candidatus Avoscillospira avistercoris</name>
    <dbReference type="NCBI Taxonomy" id="2840707"/>
    <lineage>
        <taxon>Bacteria</taxon>
        <taxon>Bacillati</taxon>
        <taxon>Bacillota</taxon>
        <taxon>Clostridia</taxon>
        <taxon>Eubacteriales</taxon>
        <taxon>Oscillospiraceae</taxon>
        <taxon>Oscillospiraceae incertae sedis</taxon>
        <taxon>Candidatus Avoscillospira</taxon>
    </lineage>
</organism>
<dbReference type="Proteomes" id="UP000886741">
    <property type="component" value="Unassembled WGS sequence"/>
</dbReference>
<dbReference type="InterPro" id="IPR023090">
    <property type="entry name" value="UPF0702_alpha/beta_dom_sf"/>
</dbReference>
<evidence type="ECO:0000256" key="4">
    <source>
        <dbReference type="ARBA" id="ARBA00022692"/>
    </source>
</evidence>
<dbReference type="PANTHER" id="PTHR34582:SF6">
    <property type="entry name" value="UPF0702 TRANSMEMBRANE PROTEIN YCAP"/>
    <property type="match status" value="1"/>
</dbReference>